<evidence type="ECO:0000256" key="2">
    <source>
        <dbReference type="ARBA" id="ARBA00022692"/>
    </source>
</evidence>
<evidence type="ECO:0000256" key="10">
    <source>
        <dbReference type="SAM" id="Phobius"/>
    </source>
</evidence>
<dbReference type="GO" id="GO:2000640">
    <property type="term" value="P:positive regulation of SREBP signaling pathway"/>
    <property type="evidence" value="ECO:0007669"/>
    <property type="project" value="InterPro"/>
</dbReference>
<evidence type="ECO:0000256" key="8">
    <source>
        <dbReference type="ARBA" id="ARBA00023485"/>
    </source>
</evidence>
<evidence type="ECO:0000313" key="12">
    <source>
        <dbReference type="Proteomes" id="UP001146793"/>
    </source>
</evidence>
<protein>
    <recommendedName>
        <fullName evidence="8">SREBP regulating gene protein</fullName>
    </recommendedName>
</protein>
<evidence type="ECO:0000256" key="5">
    <source>
        <dbReference type="ARBA" id="ARBA00023136"/>
    </source>
</evidence>
<name>A0AAV7Z3J6_9EUKA</name>
<sequence length="237" mass="28099">MFSNELDHKAQTQELERRRKELEEQQSYHEHYQRYISEKDHFLRKRPYTKSRITPVFKQFLKGTGIIFFLIMTFMLILHLRDNKKHGFSDNQRIINEIQITPKKNDSLCVNTKQGKYLITDQHGRVCSKLKMDHSTGCCPKNDTSKFQQHTCHSCQIDEKCCKIYEFCVSCCLSPNNNNPDLDNNKDNNKLNSNDNKEAIRKFQICKESCRTSSRSVINENVYRSNYKYCFDLKVKS</sequence>
<keyword evidence="2 10" id="KW-0812">Transmembrane</keyword>
<evidence type="ECO:0000256" key="1">
    <source>
        <dbReference type="ARBA" id="ARBA00004194"/>
    </source>
</evidence>
<feature type="region of interest" description="Disordered" evidence="9">
    <location>
        <begin position="1"/>
        <end position="23"/>
    </location>
</feature>
<accession>A0AAV7Z3J6</accession>
<evidence type="ECO:0000256" key="7">
    <source>
        <dbReference type="ARBA" id="ARBA00023461"/>
    </source>
</evidence>
<dbReference type="PANTHER" id="PTHR13481:SF0">
    <property type="entry name" value="SREBP REGULATING GENE PROTEIN"/>
    <property type="match status" value="1"/>
</dbReference>
<dbReference type="GO" id="GO:0000139">
    <property type="term" value="C:Golgi membrane"/>
    <property type="evidence" value="ECO:0007669"/>
    <property type="project" value="UniProtKB-SubCell"/>
</dbReference>
<reference evidence="11" key="1">
    <citation type="submission" date="2022-08" db="EMBL/GenBank/DDBJ databases">
        <title>Novel sulphate-reducing endosymbionts in the free-living metamonad Anaeramoeba.</title>
        <authorList>
            <person name="Jerlstrom-Hultqvist J."/>
            <person name="Cepicka I."/>
            <person name="Gallot-Lavallee L."/>
            <person name="Salas-Leiva D."/>
            <person name="Curtis B.A."/>
            <person name="Zahonova K."/>
            <person name="Pipaliya S."/>
            <person name="Dacks J."/>
            <person name="Roger A.J."/>
        </authorList>
    </citation>
    <scope>NUCLEOTIDE SEQUENCE</scope>
    <source>
        <strain evidence="11">Busselton2</strain>
    </source>
</reference>
<evidence type="ECO:0000256" key="9">
    <source>
        <dbReference type="SAM" id="MobiDB-lite"/>
    </source>
</evidence>
<dbReference type="EMBL" id="JANTQA010000040">
    <property type="protein sequence ID" value="KAJ3435547.1"/>
    <property type="molecule type" value="Genomic_DNA"/>
</dbReference>
<keyword evidence="4" id="KW-0333">Golgi apparatus</keyword>
<dbReference type="Pfam" id="PF10218">
    <property type="entry name" value="SPRING1"/>
    <property type="match status" value="1"/>
</dbReference>
<comment type="similarity">
    <text evidence="7">Belongs to the SPRING family.</text>
</comment>
<dbReference type="PANTHER" id="PTHR13481">
    <property type="entry name" value="SREBP REGULATING GENE PROTEIN"/>
    <property type="match status" value="1"/>
</dbReference>
<evidence type="ECO:0000256" key="6">
    <source>
        <dbReference type="ARBA" id="ARBA00023180"/>
    </source>
</evidence>
<evidence type="ECO:0000256" key="4">
    <source>
        <dbReference type="ARBA" id="ARBA00023034"/>
    </source>
</evidence>
<dbReference type="AlphaFoldDB" id="A0AAV7Z3J6"/>
<comment type="caution">
    <text evidence="11">The sequence shown here is derived from an EMBL/GenBank/DDBJ whole genome shotgun (WGS) entry which is preliminary data.</text>
</comment>
<keyword evidence="6" id="KW-0325">Glycoprotein</keyword>
<feature type="transmembrane region" description="Helical" evidence="10">
    <location>
        <begin position="60"/>
        <end position="80"/>
    </location>
</feature>
<dbReference type="Proteomes" id="UP001146793">
    <property type="component" value="Unassembled WGS sequence"/>
</dbReference>
<organism evidence="11 12">
    <name type="scientific">Anaeramoeba flamelloides</name>
    <dbReference type="NCBI Taxonomy" id="1746091"/>
    <lineage>
        <taxon>Eukaryota</taxon>
        <taxon>Metamonada</taxon>
        <taxon>Anaeramoebidae</taxon>
        <taxon>Anaeramoeba</taxon>
    </lineage>
</organism>
<keyword evidence="3 10" id="KW-1133">Transmembrane helix</keyword>
<dbReference type="InterPro" id="IPR019352">
    <property type="entry name" value="SPRING1"/>
</dbReference>
<evidence type="ECO:0000313" key="11">
    <source>
        <dbReference type="EMBL" id="KAJ3435547.1"/>
    </source>
</evidence>
<keyword evidence="5 10" id="KW-0472">Membrane</keyword>
<comment type="subcellular location">
    <subcellularLocation>
        <location evidence="1">Golgi apparatus membrane</location>
        <topology evidence="1">Single-pass membrane protein</topology>
    </subcellularLocation>
</comment>
<proteinExistence type="inferred from homology"/>
<evidence type="ECO:0000256" key="3">
    <source>
        <dbReference type="ARBA" id="ARBA00022989"/>
    </source>
</evidence>
<gene>
    <name evidence="11" type="ORF">M0812_19736</name>
</gene>